<dbReference type="SUPFAM" id="SSF50978">
    <property type="entry name" value="WD40 repeat-like"/>
    <property type="match status" value="1"/>
</dbReference>
<dbReference type="PANTHER" id="PTHR22847">
    <property type="entry name" value="WD40 REPEAT PROTEIN"/>
    <property type="match status" value="1"/>
</dbReference>
<evidence type="ECO:0000256" key="1">
    <source>
        <dbReference type="ARBA" id="ARBA00022574"/>
    </source>
</evidence>
<accession>A0A316Z6R1</accession>
<protein>
    <submittedName>
        <fullName evidence="4">WD40 repeat-like protein</fullName>
    </submittedName>
</protein>
<feature type="non-terminal residue" evidence="4">
    <location>
        <position position="1"/>
    </location>
</feature>
<dbReference type="InterPro" id="IPR019775">
    <property type="entry name" value="WD40_repeat_CS"/>
</dbReference>
<evidence type="ECO:0000313" key="5">
    <source>
        <dbReference type="Proteomes" id="UP000245946"/>
    </source>
</evidence>
<gene>
    <name evidence="4" type="ORF">FA09DRAFT_283492</name>
</gene>
<organism evidence="4 5">
    <name type="scientific">Tilletiopsis washingtonensis</name>
    <dbReference type="NCBI Taxonomy" id="58919"/>
    <lineage>
        <taxon>Eukaryota</taxon>
        <taxon>Fungi</taxon>
        <taxon>Dikarya</taxon>
        <taxon>Basidiomycota</taxon>
        <taxon>Ustilaginomycotina</taxon>
        <taxon>Exobasidiomycetes</taxon>
        <taxon>Entylomatales</taxon>
        <taxon>Entylomatales incertae sedis</taxon>
        <taxon>Tilletiopsis</taxon>
    </lineage>
</organism>
<dbReference type="OrthoDB" id="6262491at2759"/>
<keyword evidence="2" id="KW-0677">Repeat</keyword>
<evidence type="ECO:0000256" key="2">
    <source>
        <dbReference type="ARBA" id="ARBA00022737"/>
    </source>
</evidence>
<dbReference type="AlphaFoldDB" id="A0A316Z6R1"/>
<reference evidence="4 5" key="1">
    <citation type="journal article" date="2018" name="Mol. Biol. Evol.">
        <title>Broad Genomic Sampling Reveals a Smut Pathogenic Ancestry of the Fungal Clade Ustilaginomycotina.</title>
        <authorList>
            <person name="Kijpornyongpan T."/>
            <person name="Mondo S.J."/>
            <person name="Barry K."/>
            <person name="Sandor L."/>
            <person name="Lee J."/>
            <person name="Lipzen A."/>
            <person name="Pangilinan J."/>
            <person name="LaButti K."/>
            <person name="Hainaut M."/>
            <person name="Henrissat B."/>
            <person name="Grigoriev I.V."/>
            <person name="Spatafora J.W."/>
            <person name="Aime M.C."/>
        </authorList>
    </citation>
    <scope>NUCLEOTIDE SEQUENCE [LARGE SCALE GENOMIC DNA]</scope>
    <source>
        <strain evidence="4 5">MCA 4186</strain>
    </source>
</reference>
<name>A0A316Z6R1_9BASI</name>
<dbReference type="EMBL" id="KZ819298">
    <property type="protein sequence ID" value="PWN96632.1"/>
    <property type="molecule type" value="Genomic_DNA"/>
</dbReference>
<keyword evidence="1 3" id="KW-0853">WD repeat</keyword>
<sequence>LFQSNASLQIGVERAAKAARTAKGAEYGSPVWLGRRQEDTARLAEGGAGADGGADKVLSMLVRHGEAWAATSGGAVRRINLETGETIELLRGHTAPISSLCLYEVSPSRLLVVTGSWDKSICFWAVRDGRSPAAARPRPVMVLRDAAGDFIKAVHGVPSSNVLLSGGSDRIVRAWDMLALAQWASAMSDDEWNGNALDTPRADVPKPQLLAVLREHTRPITCLATLPGEPGQAEAVRTLFSSDSMGRTLELSLEVSRPSEGKATAAFRVERELRGSETGVYDVRPGWRAEEQQDGSTRWAAEVWT</sequence>
<dbReference type="RefSeq" id="XP_025596911.1">
    <property type="nucleotide sequence ID" value="XM_025739850.1"/>
</dbReference>
<dbReference type="InterPro" id="IPR036322">
    <property type="entry name" value="WD40_repeat_dom_sf"/>
</dbReference>
<keyword evidence="5" id="KW-1185">Reference proteome</keyword>
<feature type="non-terminal residue" evidence="4">
    <location>
        <position position="305"/>
    </location>
</feature>
<evidence type="ECO:0000256" key="3">
    <source>
        <dbReference type="PROSITE-ProRule" id="PRU00221"/>
    </source>
</evidence>
<dbReference type="Pfam" id="PF00400">
    <property type="entry name" value="WD40"/>
    <property type="match status" value="2"/>
</dbReference>
<dbReference type="Proteomes" id="UP000245946">
    <property type="component" value="Unassembled WGS sequence"/>
</dbReference>
<dbReference type="PANTHER" id="PTHR22847:SF637">
    <property type="entry name" value="WD REPEAT DOMAIN 5B"/>
    <property type="match status" value="1"/>
</dbReference>
<dbReference type="PROSITE" id="PS50082">
    <property type="entry name" value="WD_REPEATS_2"/>
    <property type="match status" value="2"/>
</dbReference>
<feature type="repeat" description="WD" evidence="3">
    <location>
        <begin position="158"/>
        <end position="177"/>
    </location>
</feature>
<dbReference type="InterPro" id="IPR015943">
    <property type="entry name" value="WD40/YVTN_repeat-like_dom_sf"/>
</dbReference>
<dbReference type="SMART" id="SM00320">
    <property type="entry name" value="WD40"/>
    <property type="match status" value="2"/>
</dbReference>
<dbReference type="GO" id="GO:1990234">
    <property type="term" value="C:transferase complex"/>
    <property type="evidence" value="ECO:0007669"/>
    <property type="project" value="UniProtKB-ARBA"/>
</dbReference>
<proteinExistence type="predicted"/>
<dbReference type="STRING" id="58919.A0A316Z6R1"/>
<feature type="repeat" description="WD" evidence="3">
    <location>
        <begin position="90"/>
        <end position="134"/>
    </location>
</feature>
<dbReference type="GeneID" id="37267396"/>
<evidence type="ECO:0000313" key="4">
    <source>
        <dbReference type="EMBL" id="PWN96632.1"/>
    </source>
</evidence>
<dbReference type="Gene3D" id="2.130.10.10">
    <property type="entry name" value="YVTN repeat-like/Quinoprotein amine dehydrogenase"/>
    <property type="match status" value="1"/>
</dbReference>
<dbReference type="PROSITE" id="PS00678">
    <property type="entry name" value="WD_REPEATS_1"/>
    <property type="match status" value="1"/>
</dbReference>
<dbReference type="InterPro" id="IPR001680">
    <property type="entry name" value="WD40_rpt"/>
</dbReference>